<dbReference type="InterPro" id="IPR013824">
    <property type="entry name" value="Topo_IA_cen_sub1"/>
</dbReference>
<dbReference type="Gene3D" id="1.10.460.10">
    <property type="entry name" value="Topoisomerase I, domain 2"/>
    <property type="match status" value="1"/>
</dbReference>
<dbReference type="NCBIfam" id="NF005829">
    <property type="entry name" value="PRK07726.1"/>
    <property type="match status" value="1"/>
</dbReference>
<dbReference type="AlphaFoldDB" id="A0A1I6LP49"/>
<evidence type="ECO:0000259" key="13">
    <source>
        <dbReference type="PROSITE" id="PS50880"/>
    </source>
</evidence>
<dbReference type="GO" id="GO:0006265">
    <property type="term" value="P:DNA topological change"/>
    <property type="evidence" value="ECO:0007669"/>
    <property type="project" value="InterPro"/>
</dbReference>
<dbReference type="Pfam" id="PF13342">
    <property type="entry name" value="Toprim_Crpt"/>
    <property type="match status" value="1"/>
</dbReference>
<organism evidence="15 16">
    <name type="scientific">Granulicella pectinivorans</name>
    <dbReference type="NCBI Taxonomy" id="474950"/>
    <lineage>
        <taxon>Bacteria</taxon>
        <taxon>Pseudomonadati</taxon>
        <taxon>Acidobacteriota</taxon>
        <taxon>Terriglobia</taxon>
        <taxon>Terriglobales</taxon>
        <taxon>Acidobacteriaceae</taxon>
        <taxon>Granulicella</taxon>
    </lineage>
</organism>
<dbReference type="InterPro" id="IPR034144">
    <property type="entry name" value="TOPRIM_TopoIII"/>
</dbReference>
<dbReference type="InterPro" id="IPR013497">
    <property type="entry name" value="Topo_IA_cen"/>
</dbReference>
<evidence type="ECO:0000256" key="3">
    <source>
        <dbReference type="ARBA" id="ARBA00012891"/>
    </source>
</evidence>
<dbReference type="GO" id="GO:0003917">
    <property type="term" value="F:DNA topoisomerase type I (single strand cut, ATP-independent) activity"/>
    <property type="evidence" value="ECO:0007669"/>
    <property type="project" value="UniProtKB-EC"/>
</dbReference>
<dbReference type="InterPro" id="IPR025589">
    <property type="entry name" value="Toprim_C_rpt"/>
</dbReference>
<evidence type="ECO:0000256" key="2">
    <source>
        <dbReference type="ARBA" id="ARBA00009446"/>
    </source>
</evidence>
<keyword evidence="7" id="KW-0238">DNA-binding</keyword>
<keyword evidence="4" id="KW-0479">Metal-binding</keyword>
<dbReference type="PRINTS" id="PR00417">
    <property type="entry name" value="PRTPISMRASEI"/>
</dbReference>
<dbReference type="GO" id="GO:0006281">
    <property type="term" value="P:DNA repair"/>
    <property type="evidence" value="ECO:0007669"/>
    <property type="project" value="TreeGrafter"/>
</dbReference>
<evidence type="ECO:0000259" key="14">
    <source>
        <dbReference type="PROSITE" id="PS52039"/>
    </source>
</evidence>
<evidence type="ECO:0000256" key="9">
    <source>
        <dbReference type="ARBA" id="ARBA00030003"/>
    </source>
</evidence>
<comment type="similarity">
    <text evidence="2">Belongs to the type IA topoisomerase family.</text>
</comment>
<dbReference type="SUPFAM" id="SSF56712">
    <property type="entry name" value="Prokaryotic type I DNA topoisomerase"/>
    <property type="match status" value="1"/>
</dbReference>
<dbReference type="PANTHER" id="PTHR11390">
    <property type="entry name" value="PROKARYOTIC DNA TOPOISOMERASE"/>
    <property type="match status" value="1"/>
</dbReference>
<evidence type="ECO:0000256" key="12">
    <source>
        <dbReference type="ARBA" id="ARBA00032877"/>
    </source>
</evidence>
<dbReference type="SMART" id="SM00437">
    <property type="entry name" value="TOP1Ac"/>
    <property type="match status" value="1"/>
</dbReference>
<dbReference type="Gene3D" id="2.70.20.10">
    <property type="entry name" value="Topoisomerase I, domain 3"/>
    <property type="match status" value="1"/>
</dbReference>
<keyword evidence="6" id="KW-0799">Topoisomerase</keyword>
<sequence length="711" mass="78377">MRVVVAEKPSVARDIARVLGCDKKENGFFSGPDVIVTYAIGHLVNLPMPETLNPAWAGGWTAAKLPMIPTAWQYVPNPQTADQFAVVKKLLNAKTTTEVVNAADAGREGEAIFRRIYTLAGCKKPVLRFWASSLTEEAIRDAFQRLRPSTDYDALGDSAQTRAEIDWLWGMNYTRAYTITNGTLSTVGRVQTPTLALIVRREEQITGFVKSYFYQLHAPLPGFVAKALNFLEGGKITFDFEEKTEVEALQKAIPLPNEALIESVDVKQSRRLPQQLHNLGALQKDANKRHGYTASRTLEIAQALYENHKVLTYPRTSSRHIGTDMVPGLASTLKALSLKIDPRIMEEAIDRAEHGPPLGKNYVDDAKLSDHHAIIPTRSSTARLSQDERNVYILVATRFVSIFLPEKRTEETKVGIDIAGKKFQANGARVLDPGWTILYGGAAAEPDREDGEPVGTLPPLKKGERYPVEQLDLVTKERKPPTRYTDATLIAAMETAGKAIDDDELRAILRGKGLGTESTRAAIIQRLEQSGYILREGKFFYPTPKGTALIGQVSERISSPSLTAAMEEKLAGIERGEYNATELREEIEEYLREDIPVVLASTPAPRIVAKAPAGEFKVAEGAILCPRCANGEVKLKSNQKLYECTNSGGGCDFVIWAEVAKKKLSESQVKALCSKKARTALIKGFVSKAGKKFDAYLVLDANGKVTFEFER</sequence>
<dbReference type="CDD" id="cd00186">
    <property type="entry name" value="TOP1Ac"/>
    <property type="match status" value="1"/>
</dbReference>
<dbReference type="OrthoDB" id="9803554at2"/>
<evidence type="ECO:0000256" key="10">
    <source>
        <dbReference type="ARBA" id="ARBA00031985"/>
    </source>
</evidence>
<evidence type="ECO:0000256" key="5">
    <source>
        <dbReference type="ARBA" id="ARBA00022842"/>
    </source>
</evidence>
<dbReference type="PROSITE" id="PS50880">
    <property type="entry name" value="TOPRIM"/>
    <property type="match status" value="1"/>
</dbReference>
<keyword evidence="5" id="KW-0460">Magnesium</keyword>
<evidence type="ECO:0000256" key="1">
    <source>
        <dbReference type="ARBA" id="ARBA00000213"/>
    </source>
</evidence>
<dbReference type="Pfam" id="PF01751">
    <property type="entry name" value="Toprim"/>
    <property type="match status" value="1"/>
</dbReference>
<dbReference type="GO" id="GO:0003677">
    <property type="term" value="F:DNA binding"/>
    <property type="evidence" value="ECO:0007669"/>
    <property type="project" value="UniProtKB-KW"/>
</dbReference>
<dbReference type="PANTHER" id="PTHR11390:SF21">
    <property type="entry name" value="DNA TOPOISOMERASE 3-ALPHA"/>
    <property type="match status" value="1"/>
</dbReference>
<dbReference type="RefSeq" id="WP_089837204.1">
    <property type="nucleotide sequence ID" value="NZ_FOZL01000001.1"/>
</dbReference>
<dbReference type="EMBL" id="FOZL01000001">
    <property type="protein sequence ID" value="SFS05032.1"/>
    <property type="molecule type" value="Genomic_DNA"/>
</dbReference>
<dbReference type="Gene3D" id="3.40.50.140">
    <property type="match status" value="1"/>
</dbReference>
<dbReference type="PROSITE" id="PS00396">
    <property type="entry name" value="TOPO_IA_1"/>
    <property type="match status" value="1"/>
</dbReference>
<accession>A0A1I6LP49</accession>
<dbReference type="GO" id="GO:0043597">
    <property type="term" value="C:cytoplasmic replication fork"/>
    <property type="evidence" value="ECO:0007669"/>
    <property type="project" value="TreeGrafter"/>
</dbReference>
<evidence type="ECO:0000256" key="6">
    <source>
        <dbReference type="ARBA" id="ARBA00023029"/>
    </source>
</evidence>
<evidence type="ECO:0000256" key="8">
    <source>
        <dbReference type="ARBA" id="ARBA00023235"/>
    </source>
</evidence>
<name>A0A1I6LP49_9BACT</name>
<dbReference type="InterPro" id="IPR003602">
    <property type="entry name" value="Topo_IA_DNA-bd_dom"/>
</dbReference>
<dbReference type="InterPro" id="IPR023405">
    <property type="entry name" value="Topo_IA_core_domain"/>
</dbReference>
<dbReference type="InterPro" id="IPR003601">
    <property type="entry name" value="Topo_IA_2"/>
</dbReference>
<feature type="domain" description="Topo IA-type catalytic" evidence="14">
    <location>
        <begin position="152"/>
        <end position="596"/>
    </location>
</feature>
<dbReference type="InterPro" id="IPR023406">
    <property type="entry name" value="Topo_IA_AS"/>
</dbReference>
<dbReference type="InterPro" id="IPR013826">
    <property type="entry name" value="Topo_IA_cen_sub3"/>
</dbReference>
<reference evidence="15 16" key="1">
    <citation type="submission" date="2016-10" db="EMBL/GenBank/DDBJ databases">
        <authorList>
            <person name="de Groot N.N."/>
        </authorList>
    </citation>
    <scope>NUCLEOTIDE SEQUENCE [LARGE SCALE GENOMIC DNA]</scope>
    <source>
        <strain evidence="15 16">DSM 21001</strain>
    </source>
</reference>
<evidence type="ECO:0000256" key="7">
    <source>
        <dbReference type="ARBA" id="ARBA00023125"/>
    </source>
</evidence>
<dbReference type="STRING" id="474950.SAMN05421771_1022"/>
<protein>
    <recommendedName>
        <fullName evidence="3">DNA topoisomerase</fullName>
        <ecNumber evidence="3">5.6.2.1</ecNumber>
    </recommendedName>
    <alternativeName>
        <fullName evidence="12">Omega-protein</fullName>
    </alternativeName>
    <alternativeName>
        <fullName evidence="11">Relaxing enzyme</fullName>
    </alternativeName>
    <alternativeName>
        <fullName evidence="9">Swivelase</fullName>
    </alternativeName>
    <alternativeName>
        <fullName evidence="10">Untwisting enzyme</fullName>
    </alternativeName>
</protein>
<dbReference type="NCBIfam" id="TIGR01056">
    <property type="entry name" value="topB"/>
    <property type="match status" value="1"/>
</dbReference>
<dbReference type="SMART" id="SM00436">
    <property type="entry name" value="TOP1Bc"/>
    <property type="match status" value="1"/>
</dbReference>
<feature type="domain" description="Toprim" evidence="13">
    <location>
        <begin position="1"/>
        <end position="135"/>
    </location>
</feature>
<evidence type="ECO:0000256" key="11">
    <source>
        <dbReference type="ARBA" id="ARBA00032235"/>
    </source>
</evidence>
<proteinExistence type="inferred from homology"/>
<dbReference type="CDD" id="cd03362">
    <property type="entry name" value="TOPRIM_TopoIA_TopoIII"/>
    <property type="match status" value="1"/>
</dbReference>
<dbReference type="Proteomes" id="UP000199024">
    <property type="component" value="Unassembled WGS sequence"/>
</dbReference>
<dbReference type="SMART" id="SM00493">
    <property type="entry name" value="TOPRIM"/>
    <property type="match status" value="1"/>
</dbReference>
<dbReference type="InterPro" id="IPR006171">
    <property type="entry name" value="TOPRIM_dom"/>
</dbReference>
<dbReference type="GO" id="GO:0006310">
    <property type="term" value="P:DNA recombination"/>
    <property type="evidence" value="ECO:0007669"/>
    <property type="project" value="TreeGrafter"/>
</dbReference>
<dbReference type="GO" id="GO:0046872">
    <property type="term" value="F:metal ion binding"/>
    <property type="evidence" value="ECO:0007669"/>
    <property type="project" value="UniProtKB-KW"/>
</dbReference>
<gene>
    <name evidence="15" type="ORF">SAMN05421771_1022</name>
</gene>
<comment type="catalytic activity">
    <reaction evidence="1">
        <text>ATP-independent breakage of single-stranded DNA, followed by passage and rejoining.</text>
        <dbReference type="EC" id="5.6.2.1"/>
    </reaction>
</comment>
<dbReference type="Pfam" id="PF01131">
    <property type="entry name" value="Topoisom_bac"/>
    <property type="match status" value="1"/>
</dbReference>
<keyword evidence="8 15" id="KW-0413">Isomerase</keyword>
<dbReference type="InterPro" id="IPR013825">
    <property type="entry name" value="Topo_IA_cen_sub2"/>
</dbReference>
<dbReference type="InterPro" id="IPR000380">
    <property type="entry name" value="Topo_IA"/>
</dbReference>
<keyword evidence="16" id="KW-1185">Reference proteome</keyword>
<dbReference type="PROSITE" id="PS52039">
    <property type="entry name" value="TOPO_IA_2"/>
    <property type="match status" value="1"/>
</dbReference>
<evidence type="ECO:0000313" key="15">
    <source>
        <dbReference type="EMBL" id="SFS05032.1"/>
    </source>
</evidence>
<dbReference type="Gene3D" id="1.10.290.10">
    <property type="entry name" value="Topoisomerase I, domain 4"/>
    <property type="match status" value="1"/>
</dbReference>
<dbReference type="EC" id="5.6.2.1" evidence="3"/>
<dbReference type="InterPro" id="IPR005738">
    <property type="entry name" value="TopoIII"/>
</dbReference>
<evidence type="ECO:0000313" key="16">
    <source>
        <dbReference type="Proteomes" id="UP000199024"/>
    </source>
</evidence>
<evidence type="ECO:0000256" key="4">
    <source>
        <dbReference type="ARBA" id="ARBA00022723"/>
    </source>
</evidence>